<dbReference type="AlphaFoldDB" id="A0A150QQM1"/>
<dbReference type="EMBL" id="JEMB01003599">
    <property type="protein sequence ID" value="KYF70254.1"/>
    <property type="molecule type" value="Genomic_DNA"/>
</dbReference>
<gene>
    <name evidence="6" type="ORF">BE17_36925</name>
</gene>
<dbReference type="GO" id="GO:0045892">
    <property type="term" value="P:negative regulation of DNA-templated transcription"/>
    <property type="evidence" value="ECO:0007669"/>
    <property type="project" value="InterPro"/>
</dbReference>
<organism evidence="6 7">
    <name type="scientific">Sorangium cellulosum</name>
    <name type="common">Polyangium cellulosum</name>
    <dbReference type="NCBI Taxonomy" id="56"/>
    <lineage>
        <taxon>Bacteria</taxon>
        <taxon>Pseudomonadati</taxon>
        <taxon>Myxococcota</taxon>
        <taxon>Polyangia</taxon>
        <taxon>Polyangiales</taxon>
        <taxon>Polyangiaceae</taxon>
        <taxon>Sorangium</taxon>
    </lineage>
</organism>
<dbReference type="Gene3D" id="1.10.10.60">
    <property type="entry name" value="Homeodomain-like"/>
    <property type="match status" value="1"/>
</dbReference>
<evidence type="ECO:0000256" key="3">
    <source>
        <dbReference type="ARBA" id="ARBA00023163"/>
    </source>
</evidence>
<dbReference type="Proteomes" id="UP000075635">
    <property type="component" value="Unassembled WGS sequence"/>
</dbReference>
<feature type="non-terminal residue" evidence="6">
    <location>
        <position position="226"/>
    </location>
</feature>
<proteinExistence type="predicted"/>
<evidence type="ECO:0000256" key="4">
    <source>
        <dbReference type="PROSITE-ProRule" id="PRU00335"/>
    </source>
</evidence>
<evidence type="ECO:0000313" key="6">
    <source>
        <dbReference type="EMBL" id="KYF70254.1"/>
    </source>
</evidence>
<comment type="caution">
    <text evidence="6">The sequence shown here is derived from an EMBL/GenBank/DDBJ whole genome shotgun (WGS) entry which is preliminary data.</text>
</comment>
<dbReference type="SUPFAM" id="SSF46689">
    <property type="entry name" value="Homeodomain-like"/>
    <property type="match status" value="1"/>
</dbReference>
<dbReference type="Pfam" id="PF00440">
    <property type="entry name" value="TetR_N"/>
    <property type="match status" value="1"/>
</dbReference>
<dbReference type="GO" id="GO:0003700">
    <property type="term" value="F:DNA-binding transcription factor activity"/>
    <property type="evidence" value="ECO:0007669"/>
    <property type="project" value="TreeGrafter"/>
</dbReference>
<evidence type="ECO:0000313" key="7">
    <source>
        <dbReference type="Proteomes" id="UP000075635"/>
    </source>
</evidence>
<feature type="DNA-binding region" description="H-T-H motif" evidence="4">
    <location>
        <begin position="39"/>
        <end position="58"/>
    </location>
</feature>
<name>A0A150QQM1_SORCE</name>
<dbReference type="InterPro" id="IPR001647">
    <property type="entry name" value="HTH_TetR"/>
</dbReference>
<dbReference type="PROSITE" id="PS50977">
    <property type="entry name" value="HTH_TETR_2"/>
    <property type="match status" value="1"/>
</dbReference>
<dbReference type="Pfam" id="PF02909">
    <property type="entry name" value="TetR_C_1"/>
    <property type="match status" value="1"/>
</dbReference>
<dbReference type="InterPro" id="IPR004111">
    <property type="entry name" value="Repressor_TetR_C"/>
</dbReference>
<dbReference type="InterPro" id="IPR009057">
    <property type="entry name" value="Homeodomain-like_sf"/>
</dbReference>
<dbReference type="PANTHER" id="PTHR30055">
    <property type="entry name" value="HTH-TYPE TRANSCRIPTIONAL REGULATOR RUTR"/>
    <property type="match status" value="1"/>
</dbReference>
<feature type="domain" description="HTH tetR-type" evidence="5">
    <location>
        <begin position="16"/>
        <end position="76"/>
    </location>
</feature>
<dbReference type="SUPFAM" id="SSF48498">
    <property type="entry name" value="Tetracyclin repressor-like, C-terminal domain"/>
    <property type="match status" value="1"/>
</dbReference>
<evidence type="ECO:0000259" key="5">
    <source>
        <dbReference type="PROSITE" id="PS50977"/>
    </source>
</evidence>
<keyword evidence="1" id="KW-0805">Transcription regulation</keyword>
<keyword evidence="2 4" id="KW-0238">DNA-binding</keyword>
<dbReference type="PANTHER" id="PTHR30055:SF151">
    <property type="entry name" value="TRANSCRIPTIONAL REGULATORY PROTEIN"/>
    <property type="match status" value="1"/>
</dbReference>
<sequence>MLWGERERPSRGPKPGLSVERIVRAAVGIADAEGLAAVSMQRVASEFGFTPMSLYRYVPGKAELVDLMIDTAIGGPLALDGVAGGWRPKLEAWARHVWATFHRHPWSLGATGHPRVMGPNELGWLDSALGALSGTGLAPGERLDAFLVVLGHVRTAAHHSVERSRRQQGGVTDEPWGAFLVELVQKHGDRYPAVREAMSSGAFGPPAGDGLEFGLRCVLDGIEALI</sequence>
<dbReference type="InterPro" id="IPR050109">
    <property type="entry name" value="HTH-type_TetR-like_transc_reg"/>
</dbReference>
<accession>A0A150QQM1</accession>
<dbReference type="Gene3D" id="1.10.357.10">
    <property type="entry name" value="Tetracycline Repressor, domain 2"/>
    <property type="match status" value="1"/>
</dbReference>
<reference evidence="6 7" key="1">
    <citation type="submission" date="2014-02" db="EMBL/GenBank/DDBJ databases">
        <title>The small core and large imbalanced accessory genome model reveals a collaborative survival strategy of Sorangium cellulosum strains in nature.</title>
        <authorList>
            <person name="Han K."/>
            <person name="Peng R."/>
            <person name="Blom J."/>
            <person name="Li Y.-Z."/>
        </authorList>
    </citation>
    <scope>NUCLEOTIDE SEQUENCE [LARGE SCALE GENOMIC DNA]</scope>
    <source>
        <strain evidence="6 7">So0011-07</strain>
    </source>
</reference>
<dbReference type="GO" id="GO:0000976">
    <property type="term" value="F:transcription cis-regulatory region binding"/>
    <property type="evidence" value="ECO:0007669"/>
    <property type="project" value="TreeGrafter"/>
</dbReference>
<keyword evidence="3" id="KW-0804">Transcription</keyword>
<evidence type="ECO:0000256" key="1">
    <source>
        <dbReference type="ARBA" id="ARBA00023015"/>
    </source>
</evidence>
<protein>
    <recommendedName>
        <fullName evidence="5">HTH tetR-type domain-containing protein</fullName>
    </recommendedName>
</protein>
<evidence type="ECO:0000256" key="2">
    <source>
        <dbReference type="ARBA" id="ARBA00023125"/>
    </source>
</evidence>
<dbReference type="InterPro" id="IPR036271">
    <property type="entry name" value="Tet_transcr_reg_TetR-rel_C_sf"/>
</dbReference>